<dbReference type="PANTHER" id="PTHR10948">
    <property type="entry name" value="TRANSPOSASE"/>
    <property type="match status" value="1"/>
</dbReference>
<dbReference type="Gene3D" id="1.10.10.10">
    <property type="entry name" value="Winged helix-like DNA-binding domain superfamily/Winged helix DNA-binding domain"/>
    <property type="match status" value="1"/>
</dbReference>
<dbReference type="InterPro" id="IPR000835">
    <property type="entry name" value="HTH_MarR-typ"/>
</dbReference>
<dbReference type="GO" id="GO:0004803">
    <property type="term" value="F:transposase activity"/>
    <property type="evidence" value="ECO:0007669"/>
    <property type="project" value="TreeGrafter"/>
</dbReference>
<sequence length="239" mass="26144">MPGDRLTADDRRFIAENLSSGIGYAEIARRLGRPTSTISREVGRNGGPGRYRPERAQRAAAARARRVRPRSDRKPSAAMTSAEATAVVEELTTLLERTGIPRMPARVLARIYLSETGSSTAAELADALRVSPASVSAAVGLLEDYELIRREREPGTRRDRYVFDDEAWYRSTMAGVHSTNLLAEAALRGADLLDGAPADRLRAMGAFMANIGRDMEHSVERWRPLLRTSDATPPTGPNS</sequence>
<evidence type="ECO:0000259" key="2">
    <source>
        <dbReference type="Pfam" id="PF12802"/>
    </source>
</evidence>
<gene>
    <name evidence="4" type="ORF">DFR76_11942</name>
</gene>
<dbReference type="InterPro" id="IPR025246">
    <property type="entry name" value="IS30-like_HTH"/>
</dbReference>
<dbReference type="Pfam" id="PF13936">
    <property type="entry name" value="HTH_38"/>
    <property type="match status" value="1"/>
</dbReference>
<dbReference type="InterPro" id="IPR036390">
    <property type="entry name" value="WH_DNA-bd_sf"/>
</dbReference>
<accession>A0A370HM13</accession>
<feature type="domain" description="Transposase IS30-like HTH" evidence="3">
    <location>
        <begin position="5"/>
        <end position="45"/>
    </location>
</feature>
<proteinExistence type="predicted"/>
<dbReference type="EMBL" id="QQBC01000019">
    <property type="protein sequence ID" value="RDI59081.1"/>
    <property type="molecule type" value="Genomic_DNA"/>
</dbReference>
<name>A0A370HM13_9NOCA</name>
<protein>
    <submittedName>
        <fullName evidence="4">MarR family protein</fullName>
    </submittedName>
</protein>
<dbReference type="SUPFAM" id="SSF46785">
    <property type="entry name" value="Winged helix' DNA-binding domain"/>
    <property type="match status" value="1"/>
</dbReference>
<dbReference type="GO" id="GO:0032196">
    <property type="term" value="P:transposition"/>
    <property type="evidence" value="ECO:0007669"/>
    <property type="project" value="TreeGrafter"/>
</dbReference>
<evidence type="ECO:0000259" key="3">
    <source>
        <dbReference type="Pfam" id="PF13936"/>
    </source>
</evidence>
<keyword evidence="5" id="KW-1185">Reference proteome</keyword>
<dbReference type="STRING" id="1210086.GCA_001613105_04955"/>
<evidence type="ECO:0000313" key="4">
    <source>
        <dbReference type="EMBL" id="RDI59081.1"/>
    </source>
</evidence>
<comment type="caution">
    <text evidence="4">The sequence shown here is derived from an EMBL/GenBank/DDBJ whole genome shotgun (WGS) entry which is preliminary data.</text>
</comment>
<reference evidence="4 5" key="1">
    <citation type="submission" date="2018-07" db="EMBL/GenBank/DDBJ databases">
        <title>Genomic Encyclopedia of Type Strains, Phase IV (KMG-IV): sequencing the most valuable type-strain genomes for metagenomic binning, comparative biology and taxonomic classification.</title>
        <authorList>
            <person name="Goeker M."/>
        </authorList>
    </citation>
    <scope>NUCLEOTIDE SEQUENCE [LARGE SCALE GENOMIC DNA]</scope>
    <source>
        <strain evidence="4 5">DSM 44290</strain>
    </source>
</reference>
<dbReference type="Proteomes" id="UP000254869">
    <property type="component" value="Unassembled WGS sequence"/>
</dbReference>
<dbReference type="GO" id="GO:0003700">
    <property type="term" value="F:DNA-binding transcription factor activity"/>
    <property type="evidence" value="ECO:0007669"/>
    <property type="project" value="InterPro"/>
</dbReference>
<dbReference type="GO" id="GO:0005829">
    <property type="term" value="C:cytosol"/>
    <property type="evidence" value="ECO:0007669"/>
    <property type="project" value="TreeGrafter"/>
</dbReference>
<dbReference type="RefSeq" id="WP_068002078.1">
    <property type="nucleotide sequence ID" value="NZ_QQBC01000019.1"/>
</dbReference>
<evidence type="ECO:0000313" key="5">
    <source>
        <dbReference type="Proteomes" id="UP000254869"/>
    </source>
</evidence>
<dbReference type="InterPro" id="IPR051917">
    <property type="entry name" value="Transposase-Integrase"/>
</dbReference>
<dbReference type="PANTHER" id="PTHR10948:SF23">
    <property type="entry name" value="TRANSPOSASE INSI FOR INSERTION SEQUENCE ELEMENT IS30A-RELATED"/>
    <property type="match status" value="1"/>
</dbReference>
<dbReference type="InterPro" id="IPR036388">
    <property type="entry name" value="WH-like_DNA-bd_sf"/>
</dbReference>
<organism evidence="4 5">
    <name type="scientific">Nocardia pseudobrasiliensis</name>
    <dbReference type="NCBI Taxonomy" id="45979"/>
    <lineage>
        <taxon>Bacteria</taxon>
        <taxon>Bacillati</taxon>
        <taxon>Actinomycetota</taxon>
        <taxon>Actinomycetes</taxon>
        <taxon>Mycobacteriales</taxon>
        <taxon>Nocardiaceae</taxon>
        <taxon>Nocardia</taxon>
    </lineage>
</organism>
<evidence type="ECO:0000256" key="1">
    <source>
        <dbReference type="SAM" id="MobiDB-lite"/>
    </source>
</evidence>
<dbReference type="Pfam" id="PF12802">
    <property type="entry name" value="MarR_2"/>
    <property type="match status" value="1"/>
</dbReference>
<feature type="domain" description="HTH marR-type" evidence="2">
    <location>
        <begin position="99"/>
        <end position="158"/>
    </location>
</feature>
<feature type="region of interest" description="Disordered" evidence="1">
    <location>
        <begin position="33"/>
        <end position="55"/>
    </location>
</feature>
<dbReference type="AlphaFoldDB" id="A0A370HM13"/>